<reference evidence="3" key="1">
    <citation type="submission" date="2023-06" db="EMBL/GenBank/DDBJ databases">
        <authorList>
            <consortium name="Lawrence Berkeley National Laboratory"/>
            <person name="Ahrendt S."/>
            <person name="Sahu N."/>
            <person name="Indic B."/>
            <person name="Wong-Bajracharya J."/>
            <person name="Merenyi Z."/>
            <person name="Ke H.-M."/>
            <person name="Monk M."/>
            <person name="Kocsube S."/>
            <person name="Drula E."/>
            <person name="Lipzen A."/>
            <person name="Balint B."/>
            <person name="Henrissat B."/>
            <person name="Andreopoulos B."/>
            <person name="Martin F.M."/>
            <person name="Harder C.B."/>
            <person name="Rigling D."/>
            <person name="Ford K.L."/>
            <person name="Foster G.D."/>
            <person name="Pangilinan J."/>
            <person name="Papanicolaou A."/>
            <person name="Barry K."/>
            <person name="LaButti K."/>
            <person name="Viragh M."/>
            <person name="Koriabine M."/>
            <person name="Yan M."/>
            <person name="Riley R."/>
            <person name="Champramary S."/>
            <person name="Plett K.L."/>
            <person name="Tsai I.J."/>
            <person name="Slot J."/>
            <person name="Sipos G."/>
            <person name="Plett J."/>
            <person name="Nagy L.G."/>
            <person name="Grigoriev I.V."/>
        </authorList>
    </citation>
    <scope>NUCLEOTIDE SEQUENCE</scope>
    <source>
        <strain evidence="3">FPL87.14</strain>
    </source>
</reference>
<dbReference type="AlphaFoldDB" id="A0AA39JBT2"/>
<feature type="signal peptide" evidence="2">
    <location>
        <begin position="1"/>
        <end position="23"/>
    </location>
</feature>
<evidence type="ECO:0000313" key="3">
    <source>
        <dbReference type="EMBL" id="KAK0438911.1"/>
    </source>
</evidence>
<feature type="compositionally biased region" description="Basic and acidic residues" evidence="1">
    <location>
        <begin position="303"/>
        <end position="316"/>
    </location>
</feature>
<evidence type="ECO:0000313" key="4">
    <source>
        <dbReference type="Proteomes" id="UP001175226"/>
    </source>
</evidence>
<keyword evidence="2" id="KW-0732">Signal</keyword>
<feature type="region of interest" description="Disordered" evidence="1">
    <location>
        <begin position="300"/>
        <end position="321"/>
    </location>
</feature>
<dbReference type="EMBL" id="JAUEPT010000040">
    <property type="protein sequence ID" value="KAK0438911.1"/>
    <property type="molecule type" value="Genomic_DNA"/>
</dbReference>
<dbReference type="Proteomes" id="UP001175226">
    <property type="component" value="Unassembled WGS sequence"/>
</dbReference>
<proteinExistence type="predicted"/>
<feature type="region of interest" description="Disordered" evidence="1">
    <location>
        <begin position="29"/>
        <end position="49"/>
    </location>
</feature>
<gene>
    <name evidence="3" type="ORF">EV421DRAFT_1738103</name>
</gene>
<protein>
    <submittedName>
        <fullName evidence="3">Uncharacterized protein</fullName>
    </submittedName>
</protein>
<feature type="chain" id="PRO_5041279450" evidence="2">
    <location>
        <begin position="24"/>
        <end position="346"/>
    </location>
</feature>
<keyword evidence="4" id="KW-1185">Reference proteome</keyword>
<name>A0AA39JBT2_9AGAR</name>
<comment type="caution">
    <text evidence="3">The sequence shown here is derived from an EMBL/GenBank/DDBJ whole genome shotgun (WGS) entry which is preliminary data.</text>
</comment>
<evidence type="ECO:0000256" key="1">
    <source>
        <dbReference type="SAM" id="MobiDB-lite"/>
    </source>
</evidence>
<accession>A0AA39JBT2</accession>
<evidence type="ECO:0000256" key="2">
    <source>
        <dbReference type="SAM" id="SignalP"/>
    </source>
</evidence>
<organism evidence="3 4">
    <name type="scientific">Armillaria borealis</name>
    <dbReference type="NCBI Taxonomy" id="47425"/>
    <lineage>
        <taxon>Eukaryota</taxon>
        <taxon>Fungi</taxon>
        <taxon>Dikarya</taxon>
        <taxon>Basidiomycota</taxon>
        <taxon>Agaricomycotina</taxon>
        <taxon>Agaricomycetes</taxon>
        <taxon>Agaricomycetidae</taxon>
        <taxon>Agaricales</taxon>
        <taxon>Marasmiineae</taxon>
        <taxon>Physalacriaceae</taxon>
        <taxon>Armillaria</taxon>
    </lineage>
</organism>
<sequence length="346" mass="39026">MYQRRYPLLFIFSLEAMASVCLGAKSSDKQMPHYTASSPSKERKNIDLGNLSPTGNEIMRGKAMVLMYIEQIICVSTLHRYHWRTLPTKGVLQERALESLHGAGGYEGMRQFPPIPISHLLRAPQYGYGDVAIWIAEPCHKRRNMALSLTVLFVDSRFMIVKVFATESRPDVLAQAAGRVSYRHPKIYHPSFLMVLVPDVPTPDGCYPGQECLKAGTTLKEFLVVFSALHSSRPYIDVLVVPNFLGPLIQMVTEKYALFCPRKTSQLIDPNYNEQIASLYVWEASHFSRLEWLEVGEIGSDPNPEHRGHHPPDHLPEPNATSLHDIQGPFTLLRSKGTCRSTRGLI</sequence>